<keyword evidence="4" id="KW-0488">Methylation</keyword>
<keyword evidence="14" id="KW-1185">Reference proteome</keyword>
<evidence type="ECO:0000256" key="10">
    <source>
        <dbReference type="ARBA" id="ARBA00030775"/>
    </source>
</evidence>
<dbReference type="RefSeq" id="WP_100860784.1">
    <property type="nucleotide sequence ID" value="NZ_PGCP01000026.1"/>
</dbReference>
<protein>
    <recommendedName>
        <fullName evidence="2">Type II secretion system protein H</fullName>
    </recommendedName>
    <alternativeName>
        <fullName evidence="10">General secretion pathway protein H</fullName>
    </alternativeName>
</protein>
<dbReference type="Proteomes" id="UP000232060">
    <property type="component" value="Unassembled WGS sequence"/>
</dbReference>
<dbReference type="InterPro" id="IPR045584">
    <property type="entry name" value="Pilin-like"/>
</dbReference>
<reference evidence="13 14" key="1">
    <citation type="submission" date="2017-11" db="EMBL/GenBank/DDBJ databases">
        <title>Draft genome sequence of environmental isolate Aeromonas lusitania sp. nov. MDC 2473.</title>
        <authorList>
            <person name="Colston S.M."/>
            <person name="Navarro A."/>
            <person name="Martinez-Murcia A.J."/>
            <person name="Graf J."/>
        </authorList>
    </citation>
    <scope>NUCLEOTIDE SEQUENCE [LARGE SCALE GENOMIC DNA]</scope>
    <source>
        <strain evidence="13 14">MDC 2473</strain>
    </source>
</reference>
<evidence type="ECO:0000313" key="13">
    <source>
        <dbReference type="EMBL" id="PJC92277.1"/>
    </source>
</evidence>
<keyword evidence="3" id="KW-1003">Cell membrane</keyword>
<comment type="subcellular location">
    <subcellularLocation>
        <location evidence="1">Cell inner membrane</location>
        <topology evidence="1">Single-pass membrane protein</topology>
    </subcellularLocation>
</comment>
<dbReference type="PRINTS" id="PR00885">
    <property type="entry name" value="BCTERIALGSPH"/>
</dbReference>
<evidence type="ECO:0000256" key="11">
    <source>
        <dbReference type="SAM" id="Phobius"/>
    </source>
</evidence>
<comment type="caution">
    <text evidence="13">The sequence shown here is derived from an EMBL/GenBank/DDBJ whole genome shotgun (WGS) entry which is preliminary data.</text>
</comment>
<dbReference type="Pfam" id="PF07963">
    <property type="entry name" value="N_methyl"/>
    <property type="match status" value="1"/>
</dbReference>
<dbReference type="Pfam" id="PF12019">
    <property type="entry name" value="GspH"/>
    <property type="match status" value="1"/>
</dbReference>
<dbReference type="NCBIfam" id="TIGR01708">
    <property type="entry name" value="typeII_sec_gspH"/>
    <property type="match status" value="1"/>
</dbReference>
<accession>A0A2M8H6T1</accession>
<name>A0A2M8H6T1_9GAMM</name>
<dbReference type="EMBL" id="PGCP01000026">
    <property type="protein sequence ID" value="PJC92277.1"/>
    <property type="molecule type" value="Genomic_DNA"/>
</dbReference>
<keyword evidence="6 11" id="KW-0812">Transmembrane</keyword>
<gene>
    <name evidence="13" type="primary">gspH</name>
    <name evidence="13" type="ORF">CUC44_15480</name>
</gene>
<dbReference type="Gene3D" id="3.55.40.10">
    <property type="entry name" value="minor pseudopilin epsh domain"/>
    <property type="match status" value="1"/>
</dbReference>
<evidence type="ECO:0000256" key="7">
    <source>
        <dbReference type="ARBA" id="ARBA00022989"/>
    </source>
</evidence>
<dbReference type="PROSITE" id="PS00409">
    <property type="entry name" value="PROKAR_NTER_METHYL"/>
    <property type="match status" value="1"/>
</dbReference>
<dbReference type="InterPro" id="IPR012902">
    <property type="entry name" value="N_methyl_site"/>
</dbReference>
<evidence type="ECO:0000256" key="3">
    <source>
        <dbReference type="ARBA" id="ARBA00022475"/>
    </source>
</evidence>
<evidence type="ECO:0000313" key="14">
    <source>
        <dbReference type="Proteomes" id="UP000232060"/>
    </source>
</evidence>
<keyword evidence="5" id="KW-0997">Cell inner membrane</keyword>
<evidence type="ECO:0000256" key="8">
    <source>
        <dbReference type="ARBA" id="ARBA00023136"/>
    </source>
</evidence>
<evidence type="ECO:0000256" key="1">
    <source>
        <dbReference type="ARBA" id="ARBA00004377"/>
    </source>
</evidence>
<evidence type="ECO:0000256" key="9">
    <source>
        <dbReference type="ARBA" id="ARBA00025772"/>
    </source>
</evidence>
<comment type="similarity">
    <text evidence="9">Belongs to the GSP H family.</text>
</comment>
<dbReference type="OrthoDB" id="6076129at2"/>
<dbReference type="AlphaFoldDB" id="A0A2M8H6T1"/>
<proteinExistence type="inferred from homology"/>
<keyword evidence="8 11" id="KW-0472">Membrane</keyword>
<evidence type="ECO:0000259" key="12">
    <source>
        <dbReference type="Pfam" id="PF12019"/>
    </source>
</evidence>
<dbReference type="GO" id="GO:0005886">
    <property type="term" value="C:plasma membrane"/>
    <property type="evidence" value="ECO:0007669"/>
    <property type="project" value="UniProtKB-SubCell"/>
</dbReference>
<feature type="transmembrane region" description="Helical" evidence="11">
    <location>
        <begin position="12"/>
        <end position="34"/>
    </location>
</feature>
<evidence type="ECO:0000256" key="2">
    <source>
        <dbReference type="ARBA" id="ARBA00021549"/>
    </source>
</evidence>
<sequence>MRLTSSRHRQSGFTLLEVLLVAMLMGLIATAVTLSMGGAKGDRELDKQARRFMATLQQAQEYSVMDGRLLGLRLEEHGWQFMSRNPKDRKWQALTGDKILGPAQLSEEMTLAVALEGFSWRTDSDEKTEQGRDERERTPQILIFPGGELTPFMLTMSQQVDDEKYLRTVKGDEFGRLSLQEDEEEEE</sequence>
<organism evidence="13 14">
    <name type="scientific">Aeromonas lusitana</name>
    <dbReference type="NCBI Taxonomy" id="931529"/>
    <lineage>
        <taxon>Bacteria</taxon>
        <taxon>Pseudomonadati</taxon>
        <taxon>Pseudomonadota</taxon>
        <taxon>Gammaproteobacteria</taxon>
        <taxon>Aeromonadales</taxon>
        <taxon>Aeromonadaceae</taxon>
        <taxon>Aeromonas</taxon>
    </lineage>
</organism>
<dbReference type="NCBIfam" id="TIGR02532">
    <property type="entry name" value="IV_pilin_GFxxxE"/>
    <property type="match status" value="1"/>
</dbReference>
<feature type="domain" description="General secretion pathway GspH" evidence="12">
    <location>
        <begin position="48"/>
        <end position="165"/>
    </location>
</feature>
<dbReference type="InterPro" id="IPR022346">
    <property type="entry name" value="T2SS_GspH"/>
</dbReference>
<evidence type="ECO:0000256" key="4">
    <source>
        <dbReference type="ARBA" id="ARBA00022481"/>
    </source>
</evidence>
<evidence type="ECO:0000256" key="6">
    <source>
        <dbReference type="ARBA" id="ARBA00022692"/>
    </source>
</evidence>
<dbReference type="GO" id="GO:0015627">
    <property type="term" value="C:type II protein secretion system complex"/>
    <property type="evidence" value="ECO:0007669"/>
    <property type="project" value="InterPro"/>
</dbReference>
<keyword evidence="7 11" id="KW-1133">Transmembrane helix</keyword>
<dbReference type="InterPro" id="IPR002416">
    <property type="entry name" value="T2SS_protein-GspH"/>
</dbReference>
<dbReference type="SUPFAM" id="SSF54523">
    <property type="entry name" value="Pili subunits"/>
    <property type="match status" value="1"/>
</dbReference>
<dbReference type="GO" id="GO:0015628">
    <property type="term" value="P:protein secretion by the type II secretion system"/>
    <property type="evidence" value="ECO:0007669"/>
    <property type="project" value="InterPro"/>
</dbReference>
<evidence type="ECO:0000256" key="5">
    <source>
        <dbReference type="ARBA" id="ARBA00022519"/>
    </source>
</evidence>
<dbReference type="InterPro" id="IPR049875">
    <property type="entry name" value="TypeII_GspH"/>
</dbReference>